<evidence type="ECO:0000256" key="1">
    <source>
        <dbReference type="SAM" id="SignalP"/>
    </source>
</evidence>
<dbReference type="SUPFAM" id="SSF55486">
    <property type="entry name" value="Metalloproteases ('zincins'), catalytic domain"/>
    <property type="match status" value="1"/>
</dbReference>
<sequence length="482" mass="51636">MVPRKRWHVAALGFAVTAGSLLAPGSAGAAASTIGTDGYVHVAPNGTVLGVDPYYPKDGNGGYDVASYDITLGYDPSHNYVAGKAVIKATTTQELSQFNLDLRGMTVSSVRVNGAKANFQRAGEHELVIRPGSTLAKGAEFTVEVSYAGVPSAISTSRGPVGWQRSRQGGAFAAGAPHAARTWYPVNDTSVDKATFKVTVTAPQGYTVVSNGKRTGQSTQYGYSTTTWTEDKLVSPSSTMIGIGRFDVTEAELPGGVKAVHAVQGNSPNGEDLAAALPEAVRFLTEKLGDYPQGTAGGMYLADGLRFTYPAQGRPVYGACATTADVVYATAAQWWTNKLGVKMWKDAPLVESFARYSVWLYEAEREGVDINARYEAALKAAGNGSAFWGRKLSDPGRGNEFSVSDKGVLMVHALRRHLGDGAFFTMFRGFPEINDNWPQGWYDWRLFTEAVADRDLHDFYSAWVDGTTVPPDSLLRPTPPAS</sequence>
<keyword evidence="1" id="KW-0732">Signal</keyword>
<dbReference type="Pfam" id="PF17900">
    <property type="entry name" value="Peptidase_M1_N"/>
    <property type="match status" value="1"/>
</dbReference>
<dbReference type="PANTHER" id="PTHR11533">
    <property type="entry name" value="PROTEASE M1 ZINC METALLOPROTEASE"/>
    <property type="match status" value="1"/>
</dbReference>
<dbReference type="PANTHER" id="PTHR11533:SF297">
    <property type="entry name" value="AMINOPEPTIDASE N"/>
    <property type="match status" value="1"/>
</dbReference>
<protein>
    <submittedName>
        <fullName evidence="3">Peptidase family M1</fullName>
    </submittedName>
</protein>
<feature type="signal peptide" evidence="1">
    <location>
        <begin position="1"/>
        <end position="29"/>
    </location>
</feature>
<accession>A0A1M5MS99</accession>
<dbReference type="InterPro" id="IPR042097">
    <property type="entry name" value="Aminopeptidase_N-like_N_sf"/>
</dbReference>
<dbReference type="Proteomes" id="UP000184501">
    <property type="component" value="Unassembled WGS sequence"/>
</dbReference>
<organism evidence="3 4">
    <name type="scientific">Streptoalloteichus hindustanus</name>
    <dbReference type="NCBI Taxonomy" id="2017"/>
    <lineage>
        <taxon>Bacteria</taxon>
        <taxon>Bacillati</taxon>
        <taxon>Actinomycetota</taxon>
        <taxon>Actinomycetes</taxon>
        <taxon>Pseudonocardiales</taxon>
        <taxon>Pseudonocardiaceae</taxon>
        <taxon>Streptoalloteichus</taxon>
    </lineage>
</organism>
<dbReference type="InterPro" id="IPR050344">
    <property type="entry name" value="Peptidase_M1_aminopeptidases"/>
</dbReference>
<dbReference type="OrthoDB" id="100605at2"/>
<name>A0A1M5MS99_STRHI</name>
<dbReference type="InterPro" id="IPR045357">
    <property type="entry name" value="Aminopeptidase_N-like_N"/>
</dbReference>
<dbReference type="SUPFAM" id="SSF63737">
    <property type="entry name" value="Leukotriene A4 hydrolase N-terminal domain"/>
    <property type="match status" value="1"/>
</dbReference>
<gene>
    <name evidence="3" type="ORF">SAMN05444320_11427</name>
</gene>
<feature type="domain" description="Aminopeptidase N-like N-terminal" evidence="2">
    <location>
        <begin position="67"/>
        <end position="232"/>
    </location>
</feature>
<dbReference type="Gene3D" id="2.60.40.1730">
    <property type="entry name" value="tricorn interacting facor f3 domain"/>
    <property type="match status" value="1"/>
</dbReference>
<dbReference type="AlphaFoldDB" id="A0A1M5MS99"/>
<dbReference type="Gene3D" id="1.10.390.10">
    <property type="entry name" value="Neutral Protease Domain 2"/>
    <property type="match status" value="1"/>
</dbReference>
<reference evidence="3 4" key="1">
    <citation type="submission" date="2016-11" db="EMBL/GenBank/DDBJ databases">
        <authorList>
            <person name="Jaros S."/>
            <person name="Januszkiewicz K."/>
            <person name="Wedrychowicz H."/>
        </authorList>
    </citation>
    <scope>NUCLEOTIDE SEQUENCE [LARGE SCALE GENOMIC DNA]</scope>
    <source>
        <strain evidence="3 4">DSM 44523</strain>
    </source>
</reference>
<dbReference type="STRING" id="2017.SAMN05444320_11427"/>
<evidence type="ECO:0000259" key="2">
    <source>
        <dbReference type="Pfam" id="PF17900"/>
    </source>
</evidence>
<proteinExistence type="predicted"/>
<keyword evidence="4" id="KW-1185">Reference proteome</keyword>
<dbReference type="InterPro" id="IPR027268">
    <property type="entry name" value="Peptidase_M4/M1_CTD_sf"/>
</dbReference>
<dbReference type="EMBL" id="FQVN01000014">
    <property type="protein sequence ID" value="SHG80085.1"/>
    <property type="molecule type" value="Genomic_DNA"/>
</dbReference>
<evidence type="ECO:0000313" key="4">
    <source>
        <dbReference type="Proteomes" id="UP000184501"/>
    </source>
</evidence>
<evidence type="ECO:0000313" key="3">
    <source>
        <dbReference type="EMBL" id="SHG80085.1"/>
    </source>
</evidence>
<feature type="chain" id="PRO_5012499965" evidence="1">
    <location>
        <begin position="30"/>
        <end position="482"/>
    </location>
</feature>
<dbReference type="RefSeq" id="WP_073489318.1">
    <property type="nucleotide sequence ID" value="NZ_FQVN01000014.1"/>
</dbReference>